<sequence>MTFLEQLDRWHEDDEHEKIVDAILALPPEGRGYDLTGRLARALNNLSREAEGLAVLDGVAEEGENDPLWHYRRGYALYYLDREAEAKAEFERAAALDPGDADSREFIRMCDAILEREAAGDSPELYGEAELEALDRFITGRFGPYESVFHELASPDIHVDICVIPPRPERNYYTLVTMGMGAHRMDVPEGLRDRKLERAEMVVCLPPDWPLSDHDERWYWPLRWLKILARLPGEQDTWLGWGHTVSNEEPFADNTGLCAVILDVPRAFGGEAFCCPLPGGDEVNFYQYVPIYQEELDYKLSHSAEALFARLEGETEVLDPERENTCEDLDGDGEEGPSFRERSDAFWEWFGEQEETLSDMVEHREAHEAEEVIGLLDQGVGLISPDLHFNVGGDHEFTFTAEGGGHLFYLMPWLVARMPGEYEGKWHFSPWMRSSKGKQFSLSIHGVEAGVDEVRVSAEYDPSTDRFGIRFWHGGLCALDGAKGYNAFFLLMENCIGEGLSYLYIGEVARAEGPEEGMFPLAELEDRMADVLRRAGKKMFTRPDRRYTVYQVAMDDRDAPRYDITIGDTCWSELVNAYYRDDTQLPDALEACGARAVYLSFPVEDVAEGQSPLDVRHELEELIESEVLGERGSGEELGILLGAAMGSERAYIDLLLYDEAAFWDEIGALLGQYPYDFRISDFRPGGDGEEDGAF</sequence>
<feature type="domain" description="Suppressor of fused-like" evidence="1">
    <location>
        <begin position="157"/>
        <end position="323"/>
    </location>
</feature>
<keyword evidence="3" id="KW-1185">Reference proteome</keyword>
<gene>
    <name evidence="2" type="ORF">H8S62_03245</name>
</gene>
<reference evidence="2" key="1">
    <citation type="submission" date="2020-08" db="EMBL/GenBank/DDBJ databases">
        <title>Genome public.</title>
        <authorList>
            <person name="Liu C."/>
            <person name="Sun Q."/>
        </authorList>
    </citation>
    <scope>NUCLEOTIDE SEQUENCE</scope>
    <source>
        <strain evidence="2">NSJ-52</strain>
    </source>
</reference>
<comment type="caution">
    <text evidence="2">The sequence shown here is derived from an EMBL/GenBank/DDBJ whole genome shotgun (WGS) entry which is preliminary data.</text>
</comment>
<name>A0A8J6JIU8_9FIRM</name>
<organism evidence="2 3">
    <name type="scientific">Lawsonibacter faecis</name>
    <dbReference type="NCBI Taxonomy" id="2763052"/>
    <lineage>
        <taxon>Bacteria</taxon>
        <taxon>Bacillati</taxon>
        <taxon>Bacillota</taxon>
        <taxon>Clostridia</taxon>
        <taxon>Eubacteriales</taxon>
        <taxon>Oscillospiraceae</taxon>
        <taxon>Lawsonibacter</taxon>
    </lineage>
</organism>
<evidence type="ECO:0000313" key="2">
    <source>
        <dbReference type="EMBL" id="MBC5736029.1"/>
    </source>
</evidence>
<dbReference type="SUPFAM" id="SSF48452">
    <property type="entry name" value="TPR-like"/>
    <property type="match status" value="1"/>
</dbReference>
<evidence type="ECO:0000313" key="3">
    <source>
        <dbReference type="Proteomes" id="UP000607645"/>
    </source>
</evidence>
<dbReference type="AlphaFoldDB" id="A0A8J6JIU8"/>
<protein>
    <submittedName>
        <fullName evidence="2">Suppressor of fused domain protein</fullName>
    </submittedName>
</protein>
<dbReference type="EMBL" id="JACOPQ010000002">
    <property type="protein sequence ID" value="MBC5736029.1"/>
    <property type="molecule type" value="Genomic_DNA"/>
</dbReference>
<dbReference type="RefSeq" id="WP_186918439.1">
    <property type="nucleotide sequence ID" value="NZ_JACOPQ010000002.1"/>
</dbReference>
<dbReference type="Pfam" id="PF05076">
    <property type="entry name" value="SUFU"/>
    <property type="match status" value="1"/>
</dbReference>
<proteinExistence type="predicted"/>
<dbReference type="Gene3D" id="1.25.40.10">
    <property type="entry name" value="Tetratricopeptide repeat domain"/>
    <property type="match status" value="1"/>
</dbReference>
<dbReference type="Proteomes" id="UP000607645">
    <property type="component" value="Unassembled WGS sequence"/>
</dbReference>
<dbReference type="InterPro" id="IPR020941">
    <property type="entry name" value="SUFU-like_domain"/>
</dbReference>
<accession>A0A8J6JIU8</accession>
<evidence type="ECO:0000259" key="1">
    <source>
        <dbReference type="Pfam" id="PF05076"/>
    </source>
</evidence>
<dbReference type="InterPro" id="IPR011990">
    <property type="entry name" value="TPR-like_helical_dom_sf"/>
</dbReference>